<dbReference type="PROSITE" id="PS51257">
    <property type="entry name" value="PROKAR_LIPOPROTEIN"/>
    <property type="match status" value="1"/>
</dbReference>
<organism evidence="1">
    <name type="scientific">Caldimicrobium thiodismutans</name>
    <dbReference type="NCBI Taxonomy" id="1653476"/>
    <lineage>
        <taxon>Bacteria</taxon>
        <taxon>Pseudomonadati</taxon>
        <taxon>Thermodesulfobacteriota</taxon>
        <taxon>Thermodesulfobacteria</taxon>
        <taxon>Thermodesulfobacteriales</taxon>
        <taxon>Thermodesulfobacteriaceae</taxon>
        <taxon>Caldimicrobium</taxon>
    </lineage>
</organism>
<gene>
    <name evidence="1" type="ORF">ENT73_04835</name>
</gene>
<name>A0A832GN28_9BACT</name>
<protein>
    <recommendedName>
        <fullName evidence="2">Lipoprotein</fullName>
    </recommendedName>
</protein>
<evidence type="ECO:0000313" key="1">
    <source>
        <dbReference type="EMBL" id="HGV55395.1"/>
    </source>
</evidence>
<reference evidence="1" key="1">
    <citation type="journal article" date="2020" name="mSystems">
        <title>Genome- and Community-Level Interaction Insights into Carbon Utilization and Element Cycling Functions of Hydrothermarchaeota in Hydrothermal Sediment.</title>
        <authorList>
            <person name="Zhou Z."/>
            <person name="Liu Y."/>
            <person name="Xu W."/>
            <person name="Pan J."/>
            <person name="Luo Z.H."/>
            <person name="Li M."/>
        </authorList>
    </citation>
    <scope>NUCLEOTIDE SEQUENCE [LARGE SCALE GENOMIC DNA]</scope>
    <source>
        <strain evidence="1">SpSt-605</strain>
    </source>
</reference>
<comment type="caution">
    <text evidence="1">The sequence shown here is derived from an EMBL/GenBank/DDBJ whole genome shotgun (WGS) entry which is preliminary data.</text>
</comment>
<evidence type="ECO:0008006" key="2">
    <source>
        <dbReference type="Google" id="ProtNLM"/>
    </source>
</evidence>
<proteinExistence type="predicted"/>
<dbReference type="EMBL" id="DSZU01000081">
    <property type="protein sequence ID" value="HGV55395.1"/>
    <property type="molecule type" value="Genomic_DNA"/>
</dbReference>
<sequence>MEFRWRYLTMLLFLSLTLIIGGCASYTTQSLDTSRDHPLMVTQTTEKFKVTAIPIITKEDGKRVFDRDDLNRKGFVPVFLSITNFGTSALTVRSVSLVDPQGNVSKQLSATEAAESVKKSVVGRAVGWLILAGGIGAIASAAHSASVNEKIVNDLTEKQFKMNPIPSKDTRTGYVYFEVPEKTTSLDGFKLVLEFEADDKAQIVLPLKGEITGK</sequence>
<dbReference type="AlphaFoldDB" id="A0A832GN28"/>
<accession>A0A832GN28</accession>